<gene>
    <name evidence="1" type="primary">MYH3</name>
</gene>
<name>A0A1Y0EX02_PIG</name>
<proteinExistence type="predicted"/>
<dbReference type="EMBL" id="KX549313">
    <property type="protein sequence ID" value="ARU09513.1"/>
    <property type="molecule type" value="Genomic_DNA"/>
</dbReference>
<organism evidence="1">
    <name type="scientific">Sus scrofa</name>
    <name type="common">Pig</name>
    <dbReference type="NCBI Taxonomy" id="9823"/>
    <lineage>
        <taxon>Eukaryota</taxon>
        <taxon>Metazoa</taxon>
        <taxon>Chordata</taxon>
        <taxon>Craniata</taxon>
        <taxon>Vertebrata</taxon>
        <taxon>Euteleostomi</taxon>
        <taxon>Mammalia</taxon>
        <taxon>Eutheria</taxon>
        <taxon>Laurasiatheria</taxon>
        <taxon>Artiodactyla</taxon>
        <taxon>Suina</taxon>
        <taxon>Suidae</taxon>
        <taxon>Sus</taxon>
    </lineage>
</organism>
<evidence type="ECO:0000313" key="1">
    <source>
        <dbReference type="EMBL" id="ARU09514.1"/>
    </source>
</evidence>
<sequence>MVVHESEE</sequence>
<reference evidence="1" key="1">
    <citation type="submission" date="2016-07" db="EMBL/GenBank/DDBJ databases">
        <title>MYH3 regulates the formation of slow-type muscle fibers and intramuscular fat content in pigs.</title>
        <authorList>
            <person name="Cho I.-C."/>
            <person name="Park H.-B."/>
            <person name="Ahn J.S."/>
            <person name="Han S.-H."/>
            <person name="Lee J.-W."/>
        </authorList>
    </citation>
    <scope>NUCLEOTIDE SEQUENCE</scope>
    <source>
        <tissue evidence="1">Muscle</tissue>
    </source>
</reference>
<dbReference type="EMBL" id="KX549314">
    <property type="protein sequence ID" value="ARU09514.1"/>
    <property type="molecule type" value="Genomic_DNA"/>
</dbReference>
<protein>
    <submittedName>
        <fullName evidence="1">Myosin heavy chain 3</fullName>
    </submittedName>
</protein>
<accession>A0A1Y0EX02</accession>